<evidence type="ECO:0000256" key="2">
    <source>
        <dbReference type="ARBA" id="ARBA00004141"/>
    </source>
</evidence>
<evidence type="ECO:0000259" key="12">
    <source>
        <dbReference type="PROSITE" id="PS50125"/>
    </source>
</evidence>
<dbReference type="WBParaSite" id="ECPE_0001105201-mRNA-1">
    <property type="protein sequence ID" value="ECPE_0001105201-mRNA-1"/>
    <property type="gene ID" value="ECPE_0001105201"/>
</dbReference>
<sequence>MFHVGFWHQLRRRLAFLRMGQSLHAQDEIKRSMTGQLQWIDAIMPSLVSREYIVIRKKNKGESSEMWIYSKPVDNVSILFADIVGFTRMSSSKTAQQVVYLLNDLYNCFDDLCEVTHCEKIATLGDCYYCVSGCPLPRADHAECCIEMGLGMCRIIKRFNYVHNEDVNMRVGIHTGKVNAAIIGQIRFRYDVYSDCEFNGE</sequence>
<feature type="domain" description="Guanylate cyclase" evidence="12">
    <location>
        <begin position="77"/>
        <end position="195"/>
    </location>
</feature>
<evidence type="ECO:0000256" key="11">
    <source>
        <dbReference type="ARBA" id="ARBA00023239"/>
    </source>
</evidence>
<dbReference type="SMART" id="SM00044">
    <property type="entry name" value="CYCc"/>
    <property type="match status" value="1"/>
</dbReference>
<dbReference type="Proteomes" id="UP000272942">
    <property type="component" value="Unassembled WGS sequence"/>
</dbReference>
<organism evidence="15">
    <name type="scientific">Echinostoma caproni</name>
    <dbReference type="NCBI Taxonomy" id="27848"/>
    <lineage>
        <taxon>Eukaryota</taxon>
        <taxon>Metazoa</taxon>
        <taxon>Spiralia</taxon>
        <taxon>Lophotrochozoa</taxon>
        <taxon>Platyhelminthes</taxon>
        <taxon>Trematoda</taxon>
        <taxon>Digenea</taxon>
        <taxon>Plagiorchiida</taxon>
        <taxon>Echinostomata</taxon>
        <taxon>Echinostomatoidea</taxon>
        <taxon>Echinostomatidae</taxon>
        <taxon>Echinostoma</taxon>
    </lineage>
</organism>
<evidence type="ECO:0000313" key="13">
    <source>
        <dbReference type="EMBL" id="VDP87954.1"/>
    </source>
</evidence>
<dbReference type="GO" id="GO:0046872">
    <property type="term" value="F:metal ion binding"/>
    <property type="evidence" value="ECO:0007669"/>
    <property type="project" value="UniProtKB-KW"/>
</dbReference>
<dbReference type="GO" id="GO:0005524">
    <property type="term" value="F:ATP binding"/>
    <property type="evidence" value="ECO:0007669"/>
    <property type="project" value="UniProtKB-KW"/>
</dbReference>
<reference evidence="13 14" key="2">
    <citation type="submission" date="2018-11" db="EMBL/GenBank/DDBJ databases">
        <authorList>
            <consortium name="Pathogen Informatics"/>
        </authorList>
    </citation>
    <scope>NUCLEOTIDE SEQUENCE [LARGE SCALE GENOMIC DNA]</scope>
    <source>
        <strain evidence="13 14">Egypt</strain>
    </source>
</reference>
<dbReference type="GO" id="GO:0004016">
    <property type="term" value="F:adenylate cyclase activity"/>
    <property type="evidence" value="ECO:0007669"/>
    <property type="project" value="UniProtKB-EC"/>
</dbReference>
<dbReference type="EC" id="4.6.1.1" evidence="3"/>
<keyword evidence="11" id="KW-0456">Lyase</keyword>
<gene>
    <name evidence="13" type="ORF">ECPE_LOCUS11018</name>
</gene>
<dbReference type="GO" id="GO:0009190">
    <property type="term" value="P:cyclic nucleotide biosynthetic process"/>
    <property type="evidence" value="ECO:0007669"/>
    <property type="project" value="InterPro"/>
</dbReference>
<keyword evidence="8" id="KW-0460">Magnesium</keyword>
<evidence type="ECO:0000256" key="7">
    <source>
        <dbReference type="ARBA" id="ARBA00022840"/>
    </source>
</evidence>
<keyword evidence="10" id="KW-0472">Membrane</keyword>
<accession>A0A183AVN3</accession>
<evidence type="ECO:0000256" key="5">
    <source>
        <dbReference type="ARBA" id="ARBA00022723"/>
    </source>
</evidence>
<proteinExistence type="predicted"/>
<dbReference type="PANTHER" id="PTHR45627">
    <property type="entry name" value="ADENYLATE CYCLASE TYPE 1"/>
    <property type="match status" value="1"/>
</dbReference>
<evidence type="ECO:0000256" key="4">
    <source>
        <dbReference type="ARBA" id="ARBA00022692"/>
    </source>
</evidence>
<comment type="subcellular location">
    <subcellularLocation>
        <location evidence="2">Membrane</location>
        <topology evidence="2">Multi-pass membrane protein</topology>
    </subcellularLocation>
</comment>
<dbReference type="GO" id="GO:0035556">
    <property type="term" value="P:intracellular signal transduction"/>
    <property type="evidence" value="ECO:0007669"/>
    <property type="project" value="InterPro"/>
</dbReference>
<evidence type="ECO:0000256" key="3">
    <source>
        <dbReference type="ARBA" id="ARBA00012201"/>
    </source>
</evidence>
<evidence type="ECO:0000256" key="6">
    <source>
        <dbReference type="ARBA" id="ARBA00022741"/>
    </source>
</evidence>
<dbReference type="Pfam" id="PF00211">
    <property type="entry name" value="Guanylate_cyc"/>
    <property type="match status" value="1"/>
</dbReference>
<keyword evidence="4" id="KW-0812">Transmembrane</keyword>
<evidence type="ECO:0000313" key="15">
    <source>
        <dbReference type="WBParaSite" id="ECPE_0001105201-mRNA-1"/>
    </source>
</evidence>
<name>A0A183AVN3_9TREM</name>
<keyword evidence="7" id="KW-0067">ATP-binding</keyword>
<dbReference type="InterPro" id="IPR029787">
    <property type="entry name" value="Nucleotide_cyclase"/>
</dbReference>
<dbReference type="CDD" id="cd07302">
    <property type="entry name" value="CHD"/>
    <property type="match status" value="1"/>
</dbReference>
<evidence type="ECO:0000256" key="9">
    <source>
        <dbReference type="ARBA" id="ARBA00022989"/>
    </source>
</evidence>
<dbReference type="EMBL" id="UZAN01050080">
    <property type="protein sequence ID" value="VDP87954.1"/>
    <property type="molecule type" value="Genomic_DNA"/>
</dbReference>
<dbReference type="AlphaFoldDB" id="A0A183AVN3"/>
<evidence type="ECO:0000256" key="1">
    <source>
        <dbReference type="ARBA" id="ARBA00001593"/>
    </source>
</evidence>
<keyword evidence="14" id="KW-1185">Reference proteome</keyword>
<keyword evidence="6" id="KW-0547">Nucleotide-binding</keyword>
<comment type="catalytic activity">
    <reaction evidence="1">
        <text>ATP = 3',5'-cyclic AMP + diphosphate</text>
        <dbReference type="Rhea" id="RHEA:15389"/>
        <dbReference type="ChEBI" id="CHEBI:30616"/>
        <dbReference type="ChEBI" id="CHEBI:33019"/>
        <dbReference type="ChEBI" id="CHEBI:58165"/>
        <dbReference type="EC" id="4.6.1.1"/>
    </reaction>
</comment>
<dbReference type="InterPro" id="IPR001054">
    <property type="entry name" value="A/G_cyclase"/>
</dbReference>
<keyword evidence="9" id="KW-1133">Transmembrane helix</keyword>
<evidence type="ECO:0000313" key="14">
    <source>
        <dbReference type="Proteomes" id="UP000272942"/>
    </source>
</evidence>
<dbReference type="GO" id="GO:0005886">
    <property type="term" value="C:plasma membrane"/>
    <property type="evidence" value="ECO:0007669"/>
    <property type="project" value="TreeGrafter"/>
</dbReference>
<keyword evidence="5" id="KW-0479">Metal-binding</keyword>
<protein>
    <recommendedName>
        <fullName evidence="3">adenylate cyclase</fullName>
        <ecNumber evidence="3">4.6.1.1</ecNumber>
    </recommendedName>
</protein>
<dbReference type="OrthoDB" id="2107370at2759"/>
<dbReference type="PANTHER" id="PTHR45627:SF8">
    <property type="entry name" value="ADENYLATE CYCLASE TYPE 9"/>
    <property type="match status" value="1"/>
</dbReference>
<dbReference type="GO" id="GO:0007189">
    <property type="term" value="P:adenylate cyclase-activating G protein-coupled receptor signaling pathway"/>
    <property type="evidence" value="ECO:0007669"/>
    <property type="project" value="TreeGrafter"/>
</dbReference>
<evidence type="ECO:0000256" key="10">
    <source>
        <dbReference type="ARBA" id="ARBA00023136"/>
    </source>
</evidence>
<dbReference type="SUPFAM" id="SSF55073">
    <property type="entry name" value="Nucleotide cyclase"/>
    <property type="match status" value="1"/>
</dbReference>
<evidence type="ECO:0000256" key="8">
    <source>
        <dbReference type="ARBA" id="ARBA00022842"/>
    </source>
</evidence>
<reference evidence="15" key="1">
    <citation type="submission" date="2016-06" db="UniProtKB">
        <authorList>
            <consortium name="WormBaseParasite"/>
        </authorList>
    </citation>
    <scope>IDENTIFICATION</scope>
</reference>
<dbReference type="PROSITE" id="PS50125">
    <property type="entry name" value="GUANYLATE_CYCLASE_2"/>
    <property type="match status" value="1"/>
</dbReference>
<dbReference type="Gene3D" id="3.30.70.1230">
    <property type="entry name" value="Nucleotide cyclase"/>
    <property type="match status" value="1"/>
</dbReference>